<feature type="compositionally biased region" description="Low complexity" evidence="2">
    <location>
        <begin position="636"/>
        <end position="666"/>
    </location>
</feature>
<name>A0A5C3LLL0_COPMA</name>
<evidence type="ECO:0000256" key="2">
    <source>
        <dbReference type="SAM" id="MobiDB-lite"/>
    </source>
</evidence>
<organism evidence="3 4">
    <name type="scientific">Coprinopsis marcescibilis</name>
    <name type="common">Agaric fungus</name>
    <name type="synonym">Psathyrella marcescibilis</name>
    <dbReference type="NCBI Taxonomy" id="230819"/>
    <lineage>
        <taxon>Eukaryota</taxon>
        <taxon>Fungi</taxon>
        <taxon>Dikarya</taxon>
        <taxon>Basidiomycota</taxon>
        <taxon>Agaricomycotina</taxon>
        <taxon>Agaricomycetes</taxon>
        <taxon>Agaricomycetidae</taxon>
        <taxon>Agaricales</taxon>
        <taxon>Agaricineae</taxon>
        <taxon>Psathyrellaceae</taxon>
        <taxon>Coprinopsis</taxon>
    </lineage>
</organism>
<feature type="compositionally biased region" description="Polar residues" evidence="2">
    <location>
        <begin position="269"/>
        <end position="289"/>
    </location>
</feature>
<dbReference type="EMBL" id="ML210149">
    <property type="protein sequence ID" value="TFK29561.1"/>
    <property type="molecule type" value="Genomic_DNA"/>
</dbReference>
<feature type="compositionally biased region" description="Low complexity" evidence="2">
    <location>
        <begin position="381"/>
        <end position="394"/>
    </location>
</feature>
<evidence type="ECO:0000313" key="4">
    <source>
        <dbReference type="Proteomes" id="UP000307440"/>
    </source>
</evidence>
<evidence type="ECO:0000256" key="1">
    <source>
        <dbReference type="SAM" id="Coils"/>
    </source>
</evidence>
<feature type="region of interest" description="Disordered" evidence="2">
    <location>
        <begin position="1"/>
        <end position="439"/>
    </location>
</feature>
<keyword evidence="4" id="KW-1185">Reference proteome</keyword>
<reference evidence="3 4" key="1">
    <citation type="journal article" date="2019" name="Nat. Ecol. Evol.">
        <title>Megaphylogeny resolves global patterns of mushroom evolution.</title>
        <authorList>
            <person name="Varga T."/>
            <person name="Krizsan K."/>
            <person name="Foldi C."/>
            <person name="Dima B."/>
            <person name="Sanchez-Garcia M."/>
            <person name="Sanchez-Ramirez S."/>
            <person name="Szollosi G.J."/>
            <person name="Szarkandi J.G."/>
            <person name="Papp V."/>
            <person name="Albert L."/>
            <person name="Andreopoulos W."/>
            <person name="Angelini C."/>
            <person name="Antonin V."/>
            <person name="Barry K.W."/>
            <person name="Bougher N.L."/>
            <person name="Buchanan P."/>
            <person name="Buyck B."/>
            <person name="Bense V."/>
            <person name="Catcheside P."/>
            <person name="Chovatia M."/>
            <person name="Cooper J."/>
            <person name="Damon W."/>
            <person name="Desjardin D."/>
            <person name="Finy P."/>
            <person name="Geml J."/>
            <person name="Haridas S."/>
            <person name="Hughes K."/>
            <person name="Justo A."/>
            <person name="Karasinski D."/>
            <person name="Kautmanova I."/>
            <person name="Kiss B."/>
            <person name="Kocsube S."/>
            <person name="Kotiranta H."/>
            <person name="LaButti K.M."/>
            <person name="Lechner B.E."/>
            <person name="Liimatainen K."/>
            <person name="Lipzen A."/>
            <person name="Lukacs Z."/>
            <person name="Mihaltcheva S."/>
            <person name="Morgado L.N."/>
            <person name="Niskanen T."/>
            <person name="Noordeloos M.E."/>
            <person name="Ohm R.A."/>
            <person name="Ortiz-Santana B."/>
            <person name="Ovrebo C."/>
            <person name="Racz N."/>
            <person name="Riley R."/>
            <person name="Savchenko A."/>
            <person name="Shiryaev A."/>
            <person name="Soop K."/>
            <person name="Spirin V."/>
            <person name="Szebenyi C."/>
            <person name="Tomsovsky M."/>
            <person name="Tulloss R.E."/>
            <person name="Uehling J."/>
            <person name="Grigoriev I.V."/>
            <person name="Vagvolgyi C."/>
            <person name="Papp T."/>
            <person name="Martin F.M."/>
            <person name="Miettinen O."/>
            <person name="Hibbett D.S."/>
            <person name="Nagy L.G."/>
        </authorList>
    </citation>
    <scope>NUCLEOTIDE SEQUENCE [LARGE SCALE GENOMIC DNA]</scope>
    <source>
        <strain evidence="3 4">CBS 121175</strain>
    </source>
</reference>
<feature type="compositionally biased region" description="Polar residues" evidence="2">
    <location>
        <begin position="237"/>
        <end position="252"/>
    </location>
</feature>
<feature type="compositionally biased region" description="Pro residues" evidence="2">
    <location>
        <begin position="369"/>
        <end position="380"/>
    </location>
</feature>
<keyword evidence="1" id="KW-0175">Coiled coil</keyword>
<feature type="compositionally biased region" description="Low complexity" evidence="2">
    <location>
        <begin position="407"/>
        <end position="425"/>
    </location>
</feature>
<feature type="compositionally biased region" description="Low complexity" evidence="2">
    <location>
        <begin position="114"/>
        <end position="127"/>
    </location>
</feature>
<feature type="compositionally biased region" description="Low complexity" evidence="2">
    <location>
        <begin position="573"/>
        <end position="584"/>
    </location>
</feature>
<feature type="coiled-coil region" evidence="1">
    <location>
        <begin position="451"/>
        <end position="503"/>
    </location>
</feature>
<dbReference type="Proteomes" id="UP000307440">
    <property type="component" value="Unassembled WGS sequence"/>
</dbReference>
<proteinExistence type="predicted"/>
<feature type="compositionally biased region" description="Low complexity" evidence="2">
    <location>
        <begin position="151"/>
        <end position="188"/>
    </location>
</feature>
<gene>
    <name evidence="3" type="ORF">FA15DRAFT_582269</name>
</gene>
<dbReference type="OrthoDB" id="2804750at2759"/>
<evidence type="ECO:0000313" key="3">
    <source>
        <dbReference type="EMBL" id="TFK29561.1"/>
    </source>
</evidence>
<protein>
    <submittedName>
        <fullName evidence="3">Uncharacterized protein</fullName>
    </submittedName>
</protein>
<feature type="region of interest" description="Disordered" evidence="2">
    <location>
        <begin position="613"/>
        <end position="749"/>
    </location>
</feature>
<dbReference type="STRING" id="230819.A0A5C3LLL0"/>
<dbReference type="AlphaFoldDB" id="A0A5C3LLL0"/>
<feature type="compositionally biased region" description="Low complexity" evidence="2">
    <location>
        <begin position="349"/>
        <end position="368"/>
    </location>
</feature>
<feature type="compositionally biased region" description="Polar residues" evidence="2">
    <location>
        <begin position="395"/>
        <end position="405"/>
    </location>
</feature>
<feature type="compositionally biased region" description="Basic and acidic residues" evidence="2">
    <location>
        <begin position="99"/>
        <end position="113"/>
    </location>
</feature>
<feature type="compositionally biased region" description="Polar residues" evidence="2">
    <location>
        <begin position="1"/>
        <end position="57"/>
    </location>
</feature>
<accession>A0A5C3LLL0</accession>
<feature type="compositionally biased region" description="Low complexity" evidence="2">
    <location>
        <begin position="698"/>
        <end position="714"/>
    </location>
</feature>
<sequence>MSGLTPSLIRSKTSDITDFFRTSHSSGHSRSPANDLSTQSQATTYTLDVPSTSSQDALTKKKSTRIPLFGRPRKKSNPSGTDSARESTDIGEIYGHPTSTERRLTVEMQEHARSSVLLSPSPVKSQSTSLGSKLAAHFQPRVRKLSALGQKSPAESSSSKGASLSPPDASSARGTSLDSGSSSGTRSPTPRPPTQPTITVSLTSENLDEYKDLFTMPKQKKPSSAHRDSEPPRPKTNPESSSPIPAVSTHTVSRLEDLPRRGSAPTILDGSQSRATRSQPAESPTTKSMKASRRGSPTEKPDGGTPTPRSSDGKDSARSSPSFSDKLAGPSIQRRQPIVPSTPAADYSAQQRLRMRQQAAAADKSNLPPAIPLPQPPSPSIAPSSPRASTAPNSNTTTRPQSRPRASTVGSVTSVSSSPLSQSTVPDDSQVEQRSSSATEVINIDLDGATREQLQEALRTRNRQYDELNTRHIQATEMLAVEMTALQKKVSQLEREVSNKDKQIKGLMWLVANHKSPPATDFPPNLTLPPIPGSKAESGQIPTKASIMKMPTRRMQLSDDSGAESHPTSGADSLRSSETSGNESSSRHRKLRRPFVLGEGSYNLYRAATGKRLPPKTLAPDAALPEVPQGGKRHSVSSLSPSPNSSTSSLLAPSPSMTVSSLSSIPESPTPFRYSLKPESGESGGEERRAIRAKNRMSNSSAASSSTAASSAYAVNLKRSRPPSIAQVLENSPNKGTILDKFRISGHAT</sequence>
<feature type="region of interest" description="Disordered" evidence="2">
    <location>
        <begin position="554"/>
        <end position="594"/>
    </location>
</feature>